<dbReference type="VEuPathDB" id="FungiDB:RhiirFUN_005722"/>
<gene>
    <name evidence="1" type="ORF">GLOIN_2v1764342</name>
</gene>
<organism evidence="1 2">
    <name type="scientific">Rhizophagus irregularis (strain DAOM 181602 / DAOM 197198 / MUCL 43194)</name>
    <name type="common">Arbuscular mycorrhizal fungus</name>
    <name type="synonym">Glomus intraradices</name>
    <dbReference type="NCBI Taxonomy" id="747089"/>
    <lineage>
        <taxon>Eukaryota</taxon>
        <taxon>Fungi</taxon>
        <taxon>Fungi incertae sedis</taxon>
        <taxon>Mucoromycota</taxon>
        <taxon>Glomeromycotina</taxon>
        <taxon>Glomeromycetes</taxon>
        <taxon>Glomerales</taxon>
        <taxon>Glomeraceae</taxon>
        <taxon>Rhizophagus</taxon>
    </lineage>
</organism>
<dbReference type="STRING" id="747089.A0A2H5TF96"/>
<dbReference type="EMBL" id="AUPC02000017">
    <property type="protein sequence ID" value="POG80508.1"/>
    <property type="molecule type" value="Genomic_DNA"/>
</dbReference>
<sequence>MACSKIFLGDLPELTNGIIQYLHHDYKTLYSCILVNRLWCHSAIPLLWENPFSNKFLKNYHFIEIYLHNLNDDDKIKLNEYGINNDLIPSNTLFNYPSFIQHFTTRKFNNSIRNWEITINQHSNYTIQSSNFIKFIYKSLFLIFIENEVNLYSLKVSLFTDEEREYFVDTLELILQNQNFFNNIKILKLVSISAETLLKFSKILNSNCNSISSLYLKFLYQYCFEFPYNTNNQMMKSSLSQIINSQKNLKKILLNFNGFPLYNSLLSLKNSNCLNTLNTIIFYCISFKNIIVLLNEAFNQLNVLESVHIIFCSYLNTEFIQQFINITKPFKLKSLFLNKVLQIESLELLIQIFGNNIEDFGIKKIDESQQLLQLLGLVITYCYKIKFLYLSFWLNSQNINLIFNLIENIKQNLKYLFIEISDFSSVYLSSILLLNLGQILPFKLEYLNLNLVIDRNALEAFLKNSQNTFIKKLLIFNRSMKKGEDIFPCIKEYIMKKKRVKYLAISDNFYENSDLSLLEDKVNESKLYDVQLLNYFSLNINIENFIFNDDNVQ</sequence>
<evidence type="ECO:0000313" key="2">
    <source>
        <dbReference type="Proteomes" id="UP000018888"/>
    </source>
</evidence>
<dbReference type="AlphaFoldDB" id="A0A2H5TF96"/>
<reference evidence="1 2" key="2">
    <citation type="journal article" date="2018" name="New Phytol.">
        <title>High intraspecific genome diversity in the model arbuscular mycorrhizal symbiont Rhizophagus irregularis.</title>
        <authorList>
            <person name="Chen E.C.H."/>
            <person name="Morin E."/>
            <person name="Beaudet D."/>
            <person name="Noel J."/>
            <person name="Yildirir G."/>
            <person name="Ndikumana S."/>
            <person name="Charron P."/>
            <person name="St-Onge C."/>
            <person name="Giorgi J."/>
            <person name="Kruger M."/>
            <person name="Marton T."/>
            <person name="Ropars J."/>
            <person name="Grigoriev I.V."/>
            <person name="Hainaut M."/>
            <person name="Henrissat B."/>
            <person name="Roux C."/>
            <person name="Martin F."/>
            <person name="Corradi N."/>
        </authorList>
    </citation>
    <scope>NUCLEOTIDE SEQUENCE [LARGE SCALE GENOMIC DNA]</scope>
    <source>
        <strain evidence="1 2">DAOM 197198</strain>
    </source>
</reference>
<name>A0A2H5TF96_RHIID</name>
<comment type="caution">
    <text evidence="1">The sequence shown here is derived from an EMBL/GenBank/DDBJ whole genome shotgun (WGS) entry which is preliminary data.</text>
</comment>
<proteinExistence type="predicted"/>
<protein>
    <recommendedName>
        <fullName evidence="3">F-box domain-containing protein</fullName>
    </recommendedName>
</protein>
<reference evidence="1 2" key="1">
    <citation type="journal article" date="2013" name="Proc. Natl. Acad. Sci. U.S.A.">
        <title>Genome of an arbuscular mycorrhizal fungus provides insight into the oldest plant symbiosis.</title>
        <authorList>
            <person name="Tisserant E."/>
            <person name="Malbreil M."/>
            <person name="Kuo A."/>
            <person name="Kohler A."/>
            <person name="Symeonidi A."/>
            <person name="Balestrini R."/>
            <person name="Charron P."/>
            <person name="Duensing N."/>
            <person name="Frei Dit Frey N."/>
            <person name="Gianinazzi-Pearson V."/>
            <person name="Gilbert L.B."/>
            <person name="Handa Y."/>
            <person name="Herr J.R."/>
            <person name="Hijri M."/>
            <person name="Koul R."/>
            <person name="Kawaguchi M."/>
            <person name="Krajinski F."/>
            <person name="Lammers P.J."/>
            <person name="Masclaux F.G."/>
            <person name="Murat C."/>
            <person name="Morin E."/>
            <person name="Ndikumana S."/>
            <person name="Pagni M."/>
            <person name="Petitpierre D."/>
            <person name="Requena N."/>
            <person name="Rosikiewicz P."/>
            <person name="Riley R."/>
            <person name="Saito K."/>
            <person name="San Clemente H."/>
            <person name="Shapiro H."/>
            <person name="van Tuinen D."/>
            <person name="Becard G."/>
            <person name="Bonfante P."/>
            <person name="Paszkowski U."/>
            <person name="Shachar-Hill Y.Y."/>
            <person name="Tuskan G.A."/>
            <person name="Young P.W."/>
            <person name="Sanders I.R."/>
            <person name="Henrissat B."/>
            <person name="Rensing S.A."/>
            <person name="Grigoriev I.V."/>
            <person name="Corradi N."/>
            <person name="Roux C."/>
            <person name="Martin F."/>
        </authorList>
    </citation>
    <scope>NUCLEOTIDE SEQUENCE [LARGE SCALE GENOMIC DNA]</scope>
    <source>
        <strain evidence="1 2">DAOM 197198</strain>
    </source>
</reference>
<evidence type="ECO:0000313" key="1">
    <source>
        <dbReference type="EMBL" id="POG80508.1"/>
    </source>
</evidence>
<accession>A0A2H5TF96</accession>
<dbReference type="Proteomes" id="UP000018888">
    <property type="component" value="Unassembled WGS sequence"/>
</dbReference>
<keyword evidence="2" id="KW-1185">Reference proteome</keyword>
<evidence type="ECO:0008006" key="3">
    <source>
        <dbReference type="Google" id="ProtNLM"/>
    </source>
</evidence>